<feature type="binding site" evidence="11">
    <location>
        <position position="219"/>
    </location>
    <ligand>
        <name>NAD(+)</name>
        <dbReference type="ChEBI" id="CHEBI:57540"/>
    </ligand>
</feature>
<dbReference type="GO" id="GO:0000166">
    <property type="term" value="F:nucleotide binding"/>
    <property type="evidence" value="ECO:0007669"/>
    <property type="project" value="UniProtKB-KW"/>
</dbReference>
<evidence type="ECO:0000256" key="10">
    <source>
        <dbReference type="PIRSR" id="PIRSR000183-2"/>
    </source>
</evidence>
<organism evidence="14 15">
    <name type="scientific">Candidatus Lumbricidiphila eiseniae</name>
    <dbReference type="NCBI Taxonomy" id="1969409"/>
    <lineage>
        <taxon>Bacteria</taxon>
        <taxon>Bacillati</taxon>
        <taxon>Actinomycetota</taxon>
        <taxon>Actinomycetes</taxon>
        <taxon>Micrococcales</taxon>
        <taxon>Microbacteriaceae</taxon>
        <taxon>Candidatus Lumbricidiphila</taxon>
    </lineage>
</organism>
<feature type="domain" description="Alanine dehydrogenase/pyridine nucleotide transhydrogenase NAD(H)-binding" evidence="12">
    <location>
        <begin position="148"/>
        <end position="296"/>
    </location>
</feature>
<dbReference type="CDD" id="cd05305">
    <property type="entry name" value="L-AlaDH"/>
    <property type="match status" value="1"/>
</dbReference>
<dbReference type="NCBIfam" id="TIGR00518">
    <property type="entry name" value="alaDH"/>
    <property type="match status" value="1"/>
</dbReference>
<dbReference type="FunFam" id="3.40.50.720:FF:000049">
    <property type="entry name" value="Alanine dehydrogenase"/>
    <property type="match status" value="1"/>
</dbReference>
<sequence>MYIGVPTEVKNNEYRVALTPAGAHTLLLHNHDVAIQSGAGIGAGYSDDDYRAAGATITATAEDAWSAELVLKVKEPTASEYRYLRHDLTLFTYLHLAADLPLTRAILDSGVTAIAYETVQHADRSLPLLTPMSEVAGRLAPQVGATELLKTRGGRGVLLAGVPGTPPAKVVVIGGGVAGEQAAVTAMGLGADVTVLDVSLPKLREIDVRYGQRIHTLASSPYEVARQLKDADLVIGAVLVPGAAAPKVVTDDMVSTMKPGSVLVDIAIDQGGCFEGSRATTHAEPTFRVHSSIYYCVANMPGAVPATSTPALTNATLRYTVNIADLGVTAALASDESLTKGLNAIGGRLTNEGVATAHGLPCSSHI</sequence>
<keyword evidence="11" id="KW-0547">Nucleotide-binding</keyword>
<evidence type="ECO:0000256" key="1">
    <source>
        <dbReference type="ARBA" id="ARBA00005206"/>
    </source>
</evidence>
<comment type="caution">
    <text evidence="14">The sequence shown here is derived from an EMBL/GenBank/DDBJ whole genome shotgun (WGS) entry which is preliminary data.</text>
</comment>
<dbReference type="AlphaFoldDB" id="A0A2A6FQI8"/>
<comment type="similarity">
    <text evidence="2 8">Belongs to the AlaDH/PNT family.</text>
</comment>
<dbReference type="GO" id="GO:0005886">
    <property type="term" value="C:plasma membrane"/>
    <property type="evidence" value="ECO:0007669"/>
    <property type="project" value="TreeGrafter"/>
</dbReference>
<dbReference type="InterPro" id="IPR007886">
    <property type="entry name" value="AlaDH/PNT_N"/>
</dbReference>
<dbReference type="Pfam" id="PF01262">
    <property type="entry name" value="AlaDh_PNT_C"/>
    <property type="match status" value="1"/>
</dbReference>
<feature type="binding site" evidence="11">
    <location>
        <begin position="238"/>
        <end position="239"/>
    </location>
    <ligand>
        <name>NAD(+)</name>
        <dbReference type="ChEBI" id="CHEBI:57540"/>
    </ligand>
</feature>
<evidence type="ECO:0000256" key="4">
    <source>
        <dbReference type="ARBA" id="ARBA00023002"/>
    </source>
</evidence>
<evidence type="ECO:0000256" key="3">
    <source>
        <dbReference type="ARBA" id="ARBA00012897"/>
    </source>
</evidence>
<dbReference type="Pfam" id="PF05222">
    <property type="entry name" value="AlaDh_PNT_N"/>
    <property type="match status" value="1"/>
</dbReference>
<dbReference type="SUPFAM" id="SSF52283">
    <property type="entry name" value="Formate/glycerate dehydrogenase catalytic domain-like"/>
    <property type="match status" value="1"/>
</dbReference>
<feature type="binding site" evidence="11">
    <location>
        <position position="278"/>
    </location>
    <ligand>
        <name>NAD(+)</name>
        <dbReference type="ChEBI" id="CHEBI:57540"/>
    </ligand>
</feature>
<dbReference type="SMART" id="SM01003">
    <property type="entry name" value="AlaDh_PNT_N"/>
    <property type="match status" value="1"/>
</dbReference>
<evidence type="ECO:0000256" key="7">
    <source>
        <dbReference type="ARBA" id="ARBA00072341"/>
    </source>
</evidence>
<evidence type="ECO:0000256" key="9">
    <source>
        <dbReference type="PIRSR" id="PIRSR000183-1"/>
    </source>
</evidence>
<dbReference type="GO" id="GO:0042853">
    <property type="term" value="P:L-alanine catabolic process"/>
    <property type="evidence" value="ECO:0007669"/>
    <property type="project" value="UniProtKB-UniPathway"/>
</dbReference>
<feature type="domain" description="Alanine dehydrogenase/pyridine nucleotide transhydrogenase N-terminal" evidence="13">
    <location>
        <begin position="4"/>
        <end position="136"/>
    </location>
</feature>
<protein>
    <recommendedName>
        <fullName evidence="7 8">Alanine dehydrogenase</fullName>
        <ecNumber evidence="3 8">1.4.1.1</ecNumber>
    </recommendedName>
</protein>
<dbReference type="PANTHER" id="PTHR42795">
    <property type="entry name" value="ALANINE DEHYDROGENASE"/>
    <property type="match status" value="1"/>
</dbReference>
<dbReference type="InterPro" id="IPR007698">
    <property type="entry name" value="AlaDH/PNT_NAD(H)-bd"/>
</dbReference>
<dbReference type="EC" id="1.4.1.1" evidence="3 8"/>
<reference evidence="15" key="1">
    <citation type="submission" date="2017-03" db="EMBL/GenBank/DDBJ databases">
        <authorList>
            <person name="Lund M.B."/>
        </authorList>
    </citation>
    <scope>NUCLEOTIDE SEQUENCE [LARGE SCALE GENOMIC DNA]</scope>
</reference>
<evidence type="ECO:0000256" key="5">
    <source>
        <dbReference type="ARBA" id="ARBA00023027"/>
    </source>
</evidence>
<feature type="active site" description="Proton donor/acceptor" evidence="9">
    <location>
        <position position="95"/>
    </location>
</feature>
<name>A0A2A6FQI8_9MICO</name>
<dbReference type="GO" id="GO:0000286">
    <property type="term" value="F:alanine dehydrogenase activity"/>
    <property type="evidence" value="ECO:0007669"/>
    <property type="project" value="UniProtKB-UniRule"/>
</dbReference>
<accession>A0A2A6FQI8</accession>
<comment type="function">
    <text evidence="8">Catalyzes the reversible reductive amination of pyruvate to L-alanine.</text>
</comment>
<dbReference type="Gene3D" id="3.40.50.720">
    <property type="entry name" value="NAD(P)-binding Rossmann-like Domain"/>
    <property type="match status" value="2"/>
</dbReference>
<feature type="binding site" evidence="11">
    <location>
        <position position="197"/>
    </location>
    <ligand>
        <name>NAD(+)</name>
        <dbReference type="ChEBI" id="CHEBI:57540"/>
    </ligand>
</feature>
<evidence type="ECO:0000256" key="8">
    <source>
        <dbReference type="PIRNR" id="PIRNR000183"/>
    </source>
</evidence>
<comment type="pathway">
    <text evidence="1 8">Amino-acid degradation; L-alanine degradation via dehydrogenase pathway; NH(3) and pyruvate from L-alanine: step 1/1.</text>
</comment>
<feature type="binding site" evidence="11">
    <location>
        <begin position="297"/>
        <end position="300"/>
    </location>
    <ligand>
        <name>NAD(+)</name>
        <dbReference type="ChEBI" id="CHEBI:57540"/>
    </ligand>
</feature>
<feature type="binding site" evidence="11">
    <location>
        <begin position="266"/>
        <end position="269"/>
    </location>
    <ligand>
        <name>NAD(+)</name>
        <dbReference type="ChEBI" id="CHEBI:57540"/>
    </ligand>
</feature>
<gene>
    <name evidence="14" type="ORF">B5766_10195</name>
</gene>
<evidence type="ECO:0000259" key="12">
    <source>
        <dbReference type="SMART" id="SM01002"/>
    </source>
</evidence>
<feature type="binding site" evidence="10">
    <location>
        <position position="74"/>
    </location>
    <ligand>
        <name>substrate</name>
    </ligand>
</feature>
<feature type="binding site" evidence="11">
    <location>
        <position position="202"/>
    </location>
    <ligand>
        <name>NAD(+)</name>
        <dbReference type="ChEBI" id="CHEBI:57540"/>
    </ligand>
</feature>
<dbReference type="SUPFAM" id="SSF51735">
    <property type="entry name" value="NAD(P)-binding Rossmann-fold domains"/>
    <property type="match status" value="1"/>
</dbReference>
<dbReference type="InterPro" id="IPR008143">
    <property type="entry name" value="Ala_DH/PNT_CS2"/>
</dbReference>
<keyword evidence="4 8" id="KW-0560">Oxidoreductase</keyword>
<dbReference type="SMART" id="SM01002">
    <property type="entry name" value="AlaDh_PNT_C"/>
    <property type="match status" value="1"/>
</dbReference>
<keyword evidence="5 8" id="KW-0520">NAD</keyword>
<evidence type="ECO:0000256" key="2">
    <source>
        <dbReference type="ARBA" id="ARBA00005689"/>
    </source>
</evidence>
<evidence type="ECO:0000256" key="11">
    <source>
        <dbReference type="PIRSR" id="PIRSR000183-3"/>
    </source>
</evidence>
<dbReference type="Proteomes" id="UP000219994">
    <property type="component" value="Unassembled WGS sequence"/>
</dbReference>
<proteinExistence type="inferred from homology"/>
<dbReference type="InterPro" id="IPR036291">
    <property type="entry name" value="NAD(P)-bd_dom_sf"/>
</dbReference>
<dbReference type="UniPathway" id="UPA00527">
    <property type="reaction ID" value="UER00585"/>
</dbReference>
<dbReference type="PANTHER" id="PTHR42795:SF1">
    <property type="entry name" value="ALANINE DEHYDROGENASE"/>
    <property type="match status" value="1"/>
</dbReference>
<dbReference type="PIRSF" id="PIRSF000183">
    <property type="entry name" value="Alanine_dh"/>
    <property type="match status" value="1"/>
</dbReference>
<feature type="active site" description="Proton donor/acceptor" evidence="9">
    <location>
        <position position="269"/>
    </location>
</feature>
<evidence type="ECO:0000313" key="15">
    <source>
        <dbReference type="Proteomes" id="UP000219994"/>
    </source>
</evidence>
<dbReference type="InterPro" id="IPR008141">
    <property type="entry name" value="Ala_DH"/>
</dbReference>
<evidence type="ECO:0000313" key="14">
    <source>
        <dbReference type="EMBL" id="PDQ34683.1"/>
    </source>
</evidence>
<dbReference type="PROSITE" id="PS00837">
    <property type="entry name" value="ALADH_PNT_2"/>
    <property type="match status" value="1"/>
</dbReference>
<evidence type="ECO:0000256" key="6">
    <source>
        <dbReference type="ARBA" id="ARBA00065528"/>
    </source>
</evidence>
<comment type="subunit">
    <text evidence="6">Homohexamer. Trimer of dimers.</text>
</comment>
<dbReference type="EMBL" id="NAEP01000049">
    <property type="protein sequence ID" value="PDQ34683.1"/>
    <property type="molecule type" value="Genomic_DNA"/>
</dbReference>
<comment type="catalytic activity">
    <reaction evidence="8">
        <text>L-alanine + NAD(+) + H2O = pyruvate + NH4(+) + NADH + H(+)</text>
        <dbReference type="Rhea" id="RHEA:18405"/>
        <dbReference type="ChEBI" id="CHEBI:15361"/>
        <dbReference type="ChEBI" id="CHEBI:15377"/>
        <dbReference type="ChEBI" id="CHEBI:15378"/>
        <dbReference type="ChEBI" id="CHEBI:28938"/>
        <dbReference type="ChEBI" id="CHEBI:57540"/>
        <dbReference type="ChEBI" id="CHEBI:57945"/>
        <dbReference type="ChEBI" id="CHEBI:57972"/>
        <dbReference type="EC" id="1.4.1.1"/>
    </reaction>
</comment>
<feature type="binding site" evidence="10">
    <location>
        <position position="15"/>
    </location>
    <ligand>
        <name>substrate</name>
    </ligand>
</feature>
<evidence type="ECO:0000259" key="13">
    <source>
        <dbReference type="SMART" id="SM01003"/>
    </source>
</evidence>
<feature type="binding site" evidence="11">
    <location>
        <position position="133"/>
    </location>
    <ligand>
        <name>NAD(+)</name>
        <dbReference type="ChEBI" id="CHEBI:57540"/>
    </ligand>
</feature>